<accession>A0ACD2ZYU0</accession>
<organism evidence="1 2">
    <name type="scientific">Pluteus cervinus</name>
    <dbReference type="NCBI Taxonomy" id="181527"/>
    <lineage>
        <taxon>Eukaryota</taxon>
        <taxon>Fungi</taxon>
        <taxon>Dikarya</taxon>
        <taxon>Basidiomycota</taxon>
        <taxon>Agaricomycotina</taxon>
        <taxon>Agaricomycetes</taxon>
        <taxon>Agaricomycetidae</taxon>
        <taxon>Agaricales</taxon>
        <taxon>Pluteineae</taxon>
        <taxon>Pluteaceae</taxon>
        <taxon>Pluteus</taxon>
    </lineage>
</organism>
<reference evidence="1 2" key="1">
    <citation type="journal article" date="2019" name="Nat. Ecol. Evol.">
        <title>Megaphylogeny resolves global patterns of mushroom evolution.</title>
        <authorList>
            <person name="Varga T."/>
            <person name="Krizsan K."/>
            <person name="Foldi C."/>
            <person name="Dima B."/>
            <person name="Sanchez-Garcia M."/>
            <person name="Sanchez-Ramirez S."/>
            <person name="Szollosi G.J."/>
            <person name="Szarkandi J.G."/>
            <person name="Papp V."/>
            <person name="Albert L."/>
            <person name="Andreopoulos W."/>
            <person name="Angelini C."/>
            <person name="Antonin V."/>
            <person name="Barry K.W."/>
            <person name="Bougher N.L."/>
            <person name="Buchanan P."/>
            <person name="Buyck B."/>
            <person name="Bense V."/>
            <person name="Catcheside P."/>
            <person name="Chovatia M."/>
            <person name="Cooper J."/>
            <person name="Damon W."/>
            <person name="Desjardin D."/>
            <person name="Finy P."/>
            <person name="Geml J."/>
            <person name="Haridas S."/>
            <person name="Hughes K."/>
            <person name="Justo A."/>
            <person name="Karasinski D."/>
            <person name="Kautmanova I."/>
            <person name="Kiss B."/>
            <person name="Kocsube S."/>
            <person name="Kotiranta H."/>
            <person name="LaButti K.M."/>
            <person name="Lechner B.E."/>
            <person name="Liimatainen K."/>
            <person name="Lipzen A."/>
            <person name="Lukacs Z."/>
            <person name="Mihaltcheva S."/>
            <person name="Morgado L.N."/>
            <person name="Niskanen T."/>
            <person name="Noordeloos M.E."/>
            <person name="Ohm R.A."/>
            <person name="Ortiz-Santana B."/>
            <person name="Ovrebo C."/>
            <person name="Racz N."/>
            <person name="Riley R."/>
            <person name="Savchenko A."/>
            <person name="Shiryaev A."/>
            <person name="Soop K."/>
            <person name="Spirin V."/>
            <person name="Szebenyi C."/>
            <person name="Tomsovsky M."/>
            <person name="Tulloss R.E."/>
            <person name="Uehling J."/>
            <person name="Grigoriev I.V."/>
            <person name="Vagvolgyi C."/>
            <person name="Papp T."/>
            <person name="Martin F.M."/>
            <person name="Miettinen O."/>
            <person name="Hibbett D.S."/>
            <person name="Nagy L.G."/>
        </authorList>
    </citation>
    <scope>NUCLEOTIDE SEQUENCE [LARGE SCALE GENOMIC DNA]</scope>
    <source>
        <strain evidence="1 2">NL-1719</strain>
    </source>
</reference>
<protein>
    <submittedName>
        <fullName evidence="1">Uncharacterized protein</fullName>
    </submittedName>
</protein>
<keyword evidence="2" id="KW-1185">Reference proteome</keyword>
<sequence>MSSASMPDLPAEIWITILRAATLVPRFLGLHLLEAEFTRHPPLYTAIKDLPEHIKTRATIVLVCKQWRIWATPFLYEYVVIRSGGGLRPLLGALQSPPVASDLASSSGQQGADPEVIDVASFRRPFGNLVKRLDFALYEYSDDEPQATGQSHKDWEVITQIAECLPNLRSLNFYSYLQNDHHVVMPSSFAQALARTCGKSLRVLNTYHDRYRFPLPDLYGLLLHTPCLRVLRCKADSFSHYWGPRGRPISPTWPTVRVPEPFTKITLPRLSSVYLRLEFTGSFPGLLLPVLSTPHLRHAILHSPAHRELEAIPRSLLTGFSSVVSLQFYQDRSPFNYQALMHQLQEYCPELLRLDLYLQSWEDLTVGLELPPSLKCLCLATQPKHAGTTSSLTTLPSTFEAIRFNNVKSVTLIRIADKKNLQESPSQVYDSILKHLEGRGIRFA</sequence>
<name>A0ACD2ZYU0_9AGAR</name>
<dbReference type="EMBL" id="ML209299">
    <property type="protein sequence ID" value="TFK58561.1"/>
    <property type="molecule type" value="Genomic_DNA"/>
</dbReference>
<evidence type="ECO:0000313" key="1">
    <source>
        <dbReference type="EMBL" id="TFK58561.1"/>
    </source>
</evidence>
<dbReference type="Proteomes" id="UP000308600">
    <property type="component" value="Unassembled WGS sequence"/>
</dbReference>
<gene>
    <name evidence="1" type="ORF">BDN72DRAFT_67813</name>
</gene>
<proteinExistence type="predicted"/>
<evidence type="ECO:0000313" key="2">
    <source>
        <dbReference type="Proteomes" id="UP000308600"/>
    </source>
</evidence>